<dbReference type="Proteomes" id="UP000827092">
    <property type="component" value="Unassembled WGS sequence"/>
</dbReference>
<gene>
    <name evidence="2" type="ORF">JTE90_002698</name>
</gene>
<evidence type="ECO:0000313" key="3">
    <source>
        <dbReference type="Proteomes" id="UP000827092"/>
    </source>
</evidence>
<evidence type="ECO:0000313" key="2">
    <source>
        <dbReference type="EMBL" id="KAG8201020.1"/>
    </source>
</evidence>
<dbReference type="EMBL" id="JAFNEN010000009">
    <property type="protein sequence ID" value="KAG8201020.1"/>
    <property type="molecule type" value="Genomic_DNA"/>
</dbReference>
<name>A0AAV6VY95_9ARAC</name>
<evidence type="ECO:0000256" key="1">
    <source>
        <dbReference type="SAM" id="MobiDB-lite"/>
    </source>
</evidence>
<keyword evidence="3" id="KW-1185">Reference proteome</keyword>
<accession>A0AAV6VY95</accession>
<sequence>MQHHQISSLYGAKAGYVAETEEDSRRQIKEVPTTLFPFIHRYKIMSTHKKIAIKRHNQVVARPISLNLPPPPRSSKYQMEKNPAKTRGVRKAGAPLGAIKGHPARIPRP</sequence>
<protein>
    <submittedName>
        <fullName evidence="2">Uncharacterized protein</fullName>
    </submittedName>
</protein>
<comment type="caution">
    <text evidence="2">The sequence shown here is derived from an EMBL/GenBank/DDBJ whole genome shotgun (WGS) entry which is preliminary data.</text>
</comment>
<dbReference type="AlphaFoldDB" id="A0AAV6VY95"/>
<feature type="region of interest" description="Disordered" evidence="1">
    <location>
        <begin position="63"/>
        <end position="109"/>
    </location>
</feature>
<reference evidence="2 3" key="1">
    <citation type="journal article" date="2022" name="Nat. Ecol. Evol.">
        <title>A masculinizing supergene underlies an exaggerated male reproductive morph in a spider.</title>
        <authorList>
            <person name="Hendrickx F."/>
            <person name="De Corte Z."/>
            <person name="Sonet G."/>
            <person name="Van Belleghem S.M."/>
            <person name="Kostlbacher S."/>
            <person name="Vangestel C."/>
        </authorList>
    </citation>
    <scope>NUCLEOTIDE SEQUENCE [LARGE SCALE GENOMIC DNA]</scope>
    <source>
        <strain evidence="2">W744_W776</strain>
    </source>
</reference>
<organism evidence="2 3">
    <name type="scientific">Oedothorax gibbosus</name>
    <dbReference type="NCBI Taxonomy" id="931172"/>
    <lineage>
        <taxon>Eukaryota</taxon>
        <taxon>Metazoa</taxon>
        <taxon>Ecdysozoa</taxon>
        <taxon>Arthropoda</taxon>
        <taxon>Chelicerata</taxon>
        <taxon>Arachnida</taxon>
        <taxon>Araneae</taxon>
        <taxon>Araneomorphae</taxon>
        <taxon>Entelegynae</taxon>
        <taxon>Araneoidea</taxon>
        <taxon>Linyphiidae</taxon>
        <taxon>Erigoninae</taxon>
        <taxon>Oedothorax</taxon>
    </lineage>
</organism>
<proteinExistence type="predicted"/>